<comment type="caution">
    <text evidence="2">The sequence shown here is derived from an EMBL/GenBank/DDBJ whole genome shotgun (WGS) entry which is preliminary data.</text>
</comment>
<protein>
    <submittedName>
        <fullName evidence="2">Uncharacterized protein</fullName>
    </submittedName>
</protein>
<dbReference type="AlphaFoldDB" id="A0AAE0ZJZ0"/>
<organism evidence="2 3">
    <name type="scientific">Elysia crispata</name>
    <name type="common">lettuce slug</name>
    <dbReference type="NCBI Taxonomy" id="231223"/>
    <lineage>
        <taxon>Eukaryota</taxon>
        <taxon>Metazoa</taxon>
        <taxon>Spiralia</taxon>
        <taxon>Lophotrochozoa</taxon>
        <taxon>Mollusca</taxon>
        <taxon>Gastropoda</taxon>
        <taxon>Heterobranchia</taxon>
        <taxon>Euthyneura</taxon>
        <taxon>Panpulmonata</taxon>
        <taxon>Sacoglossa</taxon>
        <taxon>Placobranchoidea</taxon>
        <taxon>Plakobranchidae</taxon>
        <taxon>Elysia</taxon>
    </lineage>
</organism>
<keyword evidence="3" id="KW-1185">Reference proteome</keyword>
<name>A0AAE0ZJZ0_9GAST</name>
<gene>
    <name evidence="2" type="ORF">RRG08_007052</name>
</gene>
<feature type="chain" id="PRO_5042253827" evidence="1">
    <location>
        <begin position="29"/>
        <end position="201"/>
    </location>
</feature>
<proteinExistence type="predicted"/>
<evidence type="ECO:0000313" key="2">
    <source>
        <dbReference type="EMBL" id="KAK3770141.1"/>
    </source>
</evidence>
<feature type="signal peptide" evidence="1">
    <location>
        <begin position="1"/>
        <end position="28"/>
    </location>
</feature>
<accession>A0AAE0ZJZ0</accession>
<reference evidence="2" key="1">
    <citation type="journal article" date="2023" name="G3 (Bethesda)">
        <title>A reference genome for the long-term kleptoplast-retaining sea slug Elysia crispata morphotype clarki.</title>
        <authorList>
            <person name="Eastman K.E."/>
            <person name="Pendleton A.L."/>
            <person name="Shaikh M.A."/>
            <person name="Suttiyut T."/>
            <person name="Ogas R."/>
            <person name="Tomko P."/>
            <person name="Gavelis G."/>
            <person name="Widhalm J.R."/>
            <person name="Wisecaver J.H."/>
        </authorList>
    </citation>
    <scope>NUCLEOTIDE SEQUENCE</scope>
    <source>
        <strain evidence="2">ECLA1</strain>
    </source>
</reference>
<dbReference type="Proteomes" id="UP001283361">
    <property type="component" value="Unassembled WGS sequence"/>
</dbReference>
<dbReference type="EMBL" id="JAWDGP010003866">
    <property type="protein sequence ID" value="KAK3770141.1"/>
    <property type="molecule type" value="Genomic_DNA"/>
</dbReference>
<evidence type="ECO:0000256" key="1">
    <source>
        <dbReference type="SAM" id="SignalP"/>
    </source>
</evidence>
<evidence type="ECO:0000313" key="3">
    <source>
        <dbReference type="Proteomes" id="UP001283361"/>
    </source>
</evidence>
<sequence>MRIILDKKSNVYAPILLVVCCLASTSQGEPTTCSSDVWFGSKCHFRCRCDPPNSGCDQVTGHCPHKCLSGWFGPGCQYRMATSGLPAWATDGDPGTCNSNASRVLTARFLPPIRLAWLVLSASSEEKLKATSVQYFEQGGPTAYCRRNTLVSAPNSFGEVYTTQVSCSARSFVSSIVIIGDGTDYLCSIEISLGETHTQLL</sequence>
<keyword evidence="1" id="KW-0732">Signal</keyword>